<evidence type="ECO:0000313" key="11">
    <source>
        <dbReference type="EMBL" id="PSB56290.1"/>
    </source>
</evidence>
<dbReference type="InterPro" id="IPR050445">
    <property type="entry name" value="Bact_polysacc_biosynth/exp"/>
</dbReference>
<evidence type="ECO:0000259" key="10">
    <source>
        <dbReference type="Pfam" id="PF13614"/>
    </source>
</evidence>
<evidence type="ECO:0000256" key="8">
    <source>
        <dbReference type="ARBA" id="ARBA00051245"/>
    </source>
</evidence>
<comment type="caution">
    <text evidence="11">The sequence shown here is derived from an EMBL/GenBank/DDBJ whole genome shotgun (WGS) entry which is preliminary data.</text>
</comment>
<dbReference type="SUPFAM" id="SSF52540">
    <property type="entry name" value="P-loop containing nucleoside triphosphate hydrolases"/>
    <property type="match status" value="1"/>
</dbReference>
<dbReference type="InterPro" id="IPR025669">
    <property type="entry name" value="AAA_dom"/>
</dbReference>
<comment type="similarity">
    <text evidence="1">Belongs to the CpsD/CapB family.</text>
</comment>
<evidence type="ECO:0000256" key="9">
    <source>
        <dbReference type="SAM" id="MobiDB-lite"/>
    </source>
</evidence>
<evidence type="ECO:0000256" key="6">
    <source>
        <dbReference type="ARBA" id="ARBA00022840"/>
    </source>
</evidence>
<name>A0A2T1GFD1_9CYAN</name>
<evidence type="ECO:0000256" key="1">
    <source>
        <dbReference type="ARBA" id="ARBA00007316"/>
    </source>
</evidence>
<comment type="catalytic activity">
    <reaction evidence="8">
        <text>L-tyrosyl-[protein] + ATP = O-phospho-L-tyrosyl-[protein] + ADP + H(+)</text>
        <dbReference type="Rhea" id="RHEA:10596"/>
        <dbReference type="Rhea" id="RHEA-COMP:10136"/>
        <dbReference type="Rhea" id="RHEA-COMP:20101"/>
        <dbReference type="ChEBI" id="CHEBI:15378"/>
        <dbReference type="ChEBI" id="CHEBI:30616"/>
        <dbReference type="ChEBI" id="CHEBI:46858"/>
        <dbReference type="ChEBI" id="CHEBI:61978"/>
        <dbReference type="ChEBI" id="CHEBI:456216"/>
        <dbReference type="EC" id="2.7.10.2"/>
    </reaction>
</comment>
<sequence>MKESFPEFTNPPRLMQSPESVKPRPNGFPEARQDEGVSLGAIVNGLRKYWYASVLTTALIMGAIGYTTWKQVRIYRSAVQIAIDLNVGNSFAQKLAGVDGSGQSEDRTIALETITQSLRSRSMIEQAINTIPDPKMRPSVAQVLSGLAIQTKPDSNVLTVSYTSLSQPEIVAVLNALSKVYIDYSIKTKKARTNNSIEFIESQLPDSRKRLDASASQIEQFRIKYRFVDPATSAAALDGYRQGIVAKINESRSSYYQTQKQYEELKKQLESVGLTSEGNLSTTMLTQDSNYQALFTQLKDLELKYNQESVRFSSENPLVISLKEKRDAVLVLLRERAQQVLKRQVEDRELTKGGISNFANNLAQNLANRQAELETSLVAQTAQAQSLEAVYQQVQTQIAQLPGLQKQYTEMQREYQIASQELTAFLQKVQELKIVNAEQVVPWRLLDPPEYPNFPVSPDVPRQLGLGAVGSVLAGILVSVGLNKLDDRVDNPDSVKAMTGLPVLSLIPRVDDLDQSASMRGGTFLQTTKGKNKDYSYWSFVESIRTLALGIGLTSDRDEKQSGKIIAMTSSLPKEGKSTIAFHTANTLAELGYRVLLIDADMHKSSIAQLCASSPLFKREDCDNEDGLSDAIVGSNWRDLIKISPESSLNVMFSGKQTVSSIVLFNSPRLLRLMDEWRKEYDYVLFDTPTIGGVSDTRLLSSLVDGLVYIVSLNVAQKQIIDRGIDIISAVKTPVLGLAINRVENHHSGYNKYYQYYHASHELHEKTDKSKILNPEQQGVEVTSIVDRR</sequence>
<keyword evidence="6" id="KW-0067">ATP-binding</keyword>
<evidence type="ECO:0000256" key="2">
    <source>
        <dbReference type="ARBA" id="ARBA00011903"/>
    </source>
</evidence>
<dbReference type="EC" id="2.7.10.2" evidence="2"/>
<dbReference type="Proteomes" id="UP000238937">
    <property type="component" value="Unassembled WGS sequence"/>
</dbReference>
<reference evidence="11 12" key="1">
    <citation type="submission" date="2018-03" db="EMBL/GenBank/DDBJ databases">
        <title>The ancient ancestry and fast evolution of plastids.</title>
        <authorList>
            <person name="Moore K.R."/>
            <person name="Magnabosco C."/>
            <person name="Momper L."/>
            <person name="Gold D.A."/>
            <person name="Bosak T."/>
            <person name="Fournier G.P."/>
        </authorList>
    </citation>
    <scope>NUCLEOTIDE SEQUENCE [LARGE SCALE GENOMIC DNA]</scope>
    <source>
        <strain evidence="11 12">CCALA 037</strain>
    </source>
</reference>
<keyword evidence="5" id="KW-0418">Kinase</keyword>
<evidence type="ECO:0000313" key="12">
    <source>
        <dbReference type="Proteomes" id="UP000238937"/>
    </source>
</evidence>
<feature type="domain" description="AAA" evidence="10">
    <location>
        <begin position="564"/>
        <end position="697"/>
    </location>
</feature>
<dbReference type="RefSeq" id="WP_106304860.1">
    <property type="nucleotide sequence ID" value="NZ_PVWO01000134.1"/>
</dbReference>
<keyword evidence="7" id="KW-0829">Tyrosine-protein kinase</keyword>
<dbReference type="CDD" id="cd05387">
    <property type="entry name" value="BY-kinase"/>
    <property type="match status" value="1"/>
</dbReference>
<keyword evidence="3" id="KW-0808">Transferase</keyword>
<dbReference type="PANTHER" id="PTHR32309:SF13">
    <property type="entry name" value="FERRIC ENTEROBACTIN TRANSPORT PROTEIN FEPE"/>
    <property type="match status" value="1"/>
</dbReference>
<dbReference type="Pfam" id="PF13614">
    <property type="entry name" value="AAA_31"/>
    <property type="match status" value="1"/>
</dbReference>
<evidence type="ECO:0000256" key="5">
    <source>
        <dbReference type="ARBA" id="ARBA00022777"/>
    </source>
</evidence>
<evidence type="ECO:0000256" key="3">
    <source>
        <dbReference type="ARBA" id="ARBA00022679"/>
    </source>
</evidence>
<dbReference type="AlphaFoldDB" id="A0A2T1GFD1"/>
<keyword evidence="12" id="KW-1185">Reference proteome</keyword>
<dbReference type="GO" id="GO:0004713">
    <property type="term" value="F:protein tyrosine kinase activity"/>
    <property type="evidence" value="ECO:0007669"/>
    <property type="project" value="TreeGrafter"/>
</dbReference>
<organism evidence="11 12">
    <name type="scientific">Chamaesiphon polymorphus CCALA 037</name>
    <dbReference type="NCBI Taxonomy" id="2107692"/>
    <lineage>
        <taxon>Bacteria</taxon>
        <taxon>Bacillati</taxon>
        <taxon>Cyanobacteriota</taxon>
        <taxon>Cyanophyceae</taxon>
        <taxon>Gomontiellales</taxon>
        <taxon>Chamaesiphonaceae</taxon>
        <taxon>Chamaesiphon</taxon>
    </lineage>
</organism>
<protein>
    <recommendedName>
        <fullName evidence="2">non-specific protein-tyrosine kinase</fullName>
        <ecNumber evidence="2">2.7.10.2</ecNumber>
    </recommendedName>
</protein>
<proteinExistence type="inferred from homology"/>
<accession>A0A2T1GFD1</accession>
<dbReference type="EMBL" id="PVWO01000134">
    <property type="protein sequence ID" value="PSB56290.1"/>
    <property type="molecule type" value="Genomic_DNA"/>
</dbReference>
<dbReference type="PANTHER" id="PTHR32309">
    <property type="entry name" value="TYROSINE-PROTEIN KINASE"/>
    <property type="match status" value="1"/>
</dbReference>
<evidence type="ECO:0000256" key="4">
    <source>
        <dbReference type="ARBA" id="ARBA00022741"/>
    </source>
</evidence>
<dbReference type="InterPro" id="IPR027417">
    <property type="entry name" value="P-loop_NTPase"/>
</dbReference>
<dbReference type="InterPro" id="IPR005702">
    <property type="entry name" value="Wzc-like_C"/>
</dbReference>
<dbReference type="OrthoDB" id="580971at2"/>
<keyword evidence="4" id="KW-0547">Nucleotide-binding</keyword>
<gene>
    <name evidence="11" type="ORF">C7B77_12370</name>
</gene>
<evidence type="ECO:0000256" key="7">
    <source>
        <dbReference type="ARBA" id="ARBA00023137"/>
    </source>
</evidence>
<dbReference type="GO" id="GO:0005886">
    <property type="term" value="C:plasma membrane"/>
    <property type="evidence" value="ECO:0007669"/>
    <property type="project" value="TreeGrafter"/>
</dbReference>
<dbReference type="Gene3D" id="3.40.50.300">
    <property type="entry name" value="P-loop containing nucleotide triphosphate hydrolases"/>
    <property type="match status" value="1"/>
</dbReference>
<feature type="region of interest" description="Disordered" evidence="9">
    <location>
        <begin position="1"/>
        <end position="32"/>
    </location>
</feature>